<keyword evidence="3" id="KW-0964">Secreted</keyword>
<accession>A0A2U2DWN2</accession>
<name>A0A2U2DWN2_9HYPH</name>
<dbReference type="InterPro" id="IPR001029">
    <property type="entry name" value="Flagellin_N"/>
</dbReference>
<dbReference type="GO" id="GO:0009288">
    <property type="term" value="C:bacterial-type flagellum"/>
    <property type="evidence" value="ECO:0007669"/>
    <property type="project" value="UniProtKB-SubCell"/>
</dbReference>
<evidence type="ECO:0000259" key="4">
    <source>
        <dbReference type="Pfam" id="PF00669"/>
    </source>
</evidence>
<dbReference type="InterPro" id="IPR046358">
    <property type="entry name" value="Flagellin_C"/>
</dbReference>
<evidence type="ECO:0000256" key="2">
    <source>
        <dbReference type="ARBA" id="ARBA00023143"/>
    </source>
</evidence>
<evidence type="ECO:0000259" key="5">
    <source>
        <dbReference type="Pfam" id="PF00700"/>
    </source>
</evidence>
<evidence type="ECO:0000256" key="3">
    <source>
        <dbReference type="RuleBase" id="RU362073"/>
    </source>
</evidence>
<dbReference type="OrthoDB" id="8362459at2"/>
<dbReference type="EMBL" id="QFBC01000001">
    <property type="protein sequence ID" value="PWE57735.1"/>
    <property type="molecule type" value="Genomic_DNA"/>
</dbReference>
<dbReference type="Proteomes" id="UP000245252">
    <property type="component" value="Unassembled WGS sequence"/>
</dbReference>
<dbReference type="PANTHER" id="PTHR42792:SF2">
    <property type="entry name" value="FLAGELLIN"/>
    <property type="match status" value="1"/>
</dbReference>
<feature type="domain" description="Flagellin N-terminal" evidence="4">
    <location>
        <begin position="4"/>
        <end position="107"/>
    </location>
</feature>
<keyword evidence="2 3" id="KW-0975">Bacterial flagellum</keyword>
<feature type="domain" description="Flagellin C-terminal" evidence="5">
    <location>
        <begin position="273"/>
        <end position="355"/>
    </location>
</feature>
<evidence type="ECO:0000256" key="1">
    <source>
        <dbReference type="ARBA" id="ARBA00005709"/>
    </source>
</evidence>
<dbReference type="AlphaFoldDB" id="A0A2U2DWN2"/>
<comment type="subcellular location">
    <subcellularLocation>
        <location evidence="3">Secreted</location>
    </subcellularLocation>
    <subcellularLocation>
        <location evidence="3">Bacterial flagellum</location>
    </subcellularLocation>
</comment>
<dbReference type="Pfam" id="PF00669">
    <property type="entry name" value="Flagellin_N"/>
    <property type="match status" value="1"/>
</dbReference>
<dbReference type="PANTHER" id="PTHR42792">
    <property type="entry name" value="FLAGELLIN"/>
    <property type="match status" value="1"/>
</dbReference>
<dbReference type="InterPro" id="IPR001492">
    <property type="entry name" value="Flagellin"/>
</dbReference>
<dbReference type="GO" id="GO:0005198">
    <property type="term" value="F:structural molecule activity"/>
    <property type="evidence" value="ECO:0007669"/>
    <property type="project" value="UniProtKB-UniRule"/>
</dbReference>
<dbReference type="SUPFAM" id="SSF64518">
    <property type="entry name" value="Phase 1 flagellin"/>
    <property type="match status" value="1"/>
</dbReference>
<dbReference type="GO" id="GO:0005576">
    <property type="term" value="C:extracellular region"/>
    <property type="evidence" value="ECO:0007669"/>
    <property type="project" value="UniProtKB-SubCell"/>
</dbReference>
<reference evidence="6 7" key="1">
    <citation type="submission" date="2018-05" db="EMBL/GenBank/DDBJ databases">
        <title>The draft genome of strain NS-104.</title>
        <authorList>
            <person name="Hang P."/>
            <person name="Jiang J."/>
        </authorList>
    </citation>
    <scope>NUCLEOTIDE SEQUENCE [LARGE SCALE GENOMIC DNA]</scope>
    <source>
        <strain evidence="6 7">NS-104</strain>
    </source>
</reference>
<evidence type="ECO:0000313" key="7">
    <source>
        <dbReference type="Proteomes" id="UP000245252"/>
    </source>
</evidence>
<evidence type="ECO:0000313" key="6">
    <source>
        <dbReference type="EMBL" id="PWE57735.1"/>
    </source>
</evidence>
<gene>
    <name evidence="6" type="ORF">DEM27_00570</name>
</gene>
<dbReference type="Pfam" id="PF00700">
    <property type="entry name" value="Flagellin_C"/>
    <property type="match status" value="1"/>
</dbReference>
<keyword evidence="7" id="KW-1185">Reference proteome</keyword>
<dbReference type="Gene3D" id="1.20.1330.10">
    <property type="entry name" value="f41 fragment of flagellin, N-terminal domain"/>
    <property type="match status" value="1"/>
</dbReference>
<proteinExistence type="inferred from homology"/>
<comment type="caution">
    <text evidence="6">The sequence shown here is derived from an EMBL/GenBank/DDBJ whole genome shotgun (WGS) entry which is preliminary data.</text>
</comment>
<protein>
    <recommendedName>
        <fullName evidence="3">Flagellin</fullName>
    </recommendedName>
</protein>
<sequence length="356" mass="38871">MSSILTNRGAISTLDTLRSINSSLAGTQSRISTGLRISTASDNAAYWSIATTMRADTRAISAVADSIGLGQGILDTAYAGMQTVYDYMVEARNLMVMAANEGTAKTSTTWHDVDDDRIYDATNLGKIDRRLRSLLDDIALAIDSSSFAGVNLLKNELNGKNPPTGSIEFVTGLAGSQILTTTVDFRDTVLINYNRKVDVYVGDPGSEQQGMLDGKIDFVTYEILGNVYDAGTDSVIRHPDKYVLRNGFYNYNNTPALNSKPLSHYFDIVLNEMDVKISKIRDGMTAVGATLKNLKMSAEFVQDRIDTSSKGIGRLVDADMDEESTRLKALQTQQQLGIQALQIANASTDKLIELFR</sequence>
<organism evidence="6 7">
    <name type="scientific">Metarhizobium album</name>
    <dbReference type="NCBI Taxonomy" id="2182425"/>
    <lineage>
        <taxon>Bacteria</taxon>
        <taxon>Pseudomonadati</taxon>
        <taxon>Pseudomonadota</taxon>
        <taxon>Alphaproteobacteria</taxon>
        <taxon>Hyphomicrobiales</taxon>
        <taxon>Rhizobiaceae</taxon>
        <taxon>Metarhizobium</taxon>
    </lineage>
</organism>
<comment type="similarity">
    <text evidence="1 3">Belongs to the bacterial flagellin family.</text>
</comment>
<comment type="function">
    <text evidence="3">Flagellin is the subunit protein which polymerizes to form the filaments of bacterial flagella.</text>
</comment>